<accession>A0AC34FKQ0</accession>
<sequence>MYGKVLNIFGYLALLIVAVFGALSFSLHFAVVAWPNEKTCNIATALLEEDIFYFRGVPKFMTAFIQEWPLRINFAYGNFVVFVSYGITVYTSWKVWKKLKDQSTNFSAETRKLHSQMTKTLVVQVSKDWVRKKAKV</sequence>
<evidence type="ECO:0000313" key="1">
    <source>
        <dbReference type="Proteomes" id="UP000887579"/>
    </source>
</evidence>
<proteinExistence type="predicted"/>
<organism evidence="1 2">
    <name type="scientific">Panagrolaimus sp. ES5</name>
    <dbReference type="NCBI Taxonomy" id="591445"/>
    <lineage>
        <taxon>Eukaryota</taxon>
        <taxon>Metazoa</taxon>
        <taxon>Ecdysozoa</taxon>
        <taxon>Nematoda</taxon>
        <taxon>Chromadorea</taxon>
        <taxon>Rhabditida</taxon>
        <taxon>Tylenchina</taxon>
        <taxon>Panagrolaimomorpha</taxon>
        <taxon>Panagrolaimoidea</taxon>
        <taxon>Panagrolaimidae</taxon>
        <taxon>Panagrolaimus</taxon>
    </lineage>
</organism>
<name>A0AC34FKQ0_9BILA</name>
<reference evidence="2" key="1">
    <citation type="submission" date="2022-11" db="UniProtKB">
        <authorList>
            <consortium name="WormBaseParasite"/>
        </authorList>
    </citation>
    <scope>IDENTIFICATION</scope>
</reference>
<protein>
    <submittedName>
        <fullName evidence="2">Uncharacterized protein</fullName>
    </submittedName>
</protein>
<dbReference type="Proteomes" id="UP000887579">
    <property type="component" value="Unplaced"/>
</dbReference>
<dbReference type="WBParaSite" id="ES5_v2.g17870.t1">
    <property type="protein sequence ID" value="ES5_v2.g17870.t1"/>
    <property type="gene ID" value="ES5_v2.g17870"/>
</dbReference>
<evidence type="ECO:0000313" key="2">
    <source>
        <dbReference type="WBParaSite" id="ES5_v2.g17870.t1"/>
    </source>
</evidence>